<feature type="non-terminal residue" evidence="1">
    <location>
        <position position="191"/>
    </location>
</feature>
<organism evidence="1 2">
    <name type="scientific">Candidatus Fonsibacter lacus</name>
    <dbReference type="NCBI Taxonomy" id="2576439"/>
    <lineage>
        <taxon>Bacteria</taxon>
        <taxon>Pseudomonadati</taxon>
        <taxon>Pseudomonadota</taxon>
        <taxon>Alphaproteobacteria</taxon>
        <taxon>Candidatus Pelagibacterales</taxon>
        <taxon>Candidatus Pelagibacterales incertae sedis</taxon>
        <taxon>Candidatus Fonsibacter</taxon>
    </lineage>
</organism>
<accession>A0A964XRY6</accession>
<evidence type="ECO:0000313" key="2">
    <source>
        <dbReference type="Proteomes" id="UP000713222"/>
    </source>
</evidence>
<dbReference type="Gene3D" id="3.40.50.300">
    <property type="entry name" value="P-loop containing nucleotide triphosphate hydrolases"/>
    <property type="match status" value="1"/>
</dbReference>
<dbReference type="InterPro" id="IPR027417">
    <property type="entry name" value="P-loop_NTPase"/>
</dbReference>
<evidence type="ECO:0000313" key="1">
    <source>
        <dbReference type="EMBL" id="NBN88650.1"/>
    </source>
</evidence>
<sequence length="191" mass="21876">MNNSLDEKKRKLAELLSNKAWRMSNLYYCKDENGKEFKFICNEAQSELINETHPLNIILKARQLGITTFYCINFLDDCLFNSNITAVLIGDDLEDAKKLLRDKVRYAYDRLPSEIKEHRKLLTDSTEIMRFSNGSSYSVTTSARSGTVQRLHITEFGKICRKSPEKAEEIMSGSLNTVHQGQQIVIESTAQ</sequence>
<gene>
    <name evidence="1" type="ORF">EBV32_06145</name>
</gene>
<proteinExistence type="predicted"/>
<protein>
    <submittedName>
        <fullName evidence="1">Terminase</fullName>
    </submittedName>
</protein>
<name>A0A964XRY6_9PROT</name>
<dbReference type="EMBL" id="RGET01000216">
    <property type="protein sequence ID" value="NBN88650.1"/>
    <property type="molecule type" value="Genomic_DNA"/>
</dbReference>
<comment type="caution">
    <text evidence="1">The sequence shown here is derived from an EMBL/GenBank/DDBJ whole genome shotgun (WGS) entry which is preliminary data.</text>
</comment>
<dbReference type="Proteomes" id="UP000713222">
    <property type="component" value="Unassembled WGS sequence"/>
</dbReference>
<reference evidence="1" key="1">
    <citation type="submission" date="2018-10" db="EMBL/GenBank/DDBJ databases">
        <title>Iterative Subtractive Binning of Freshwater Chronoseries Metagenomes Recovers Nearly Complete Genomes from over Four Hundred Novel Species.</title>
        <authorList>
            <person name="Rodriguez-R L.M."/>
            <person name="Tsementzi D."/>
            <person name="Luo C."/>
            <person name="Konstantinidis K.T."/>
        </authorList>
    </citation>
    <scope>NUCLEOTIDE SEQUENCE</scope>
    <source>
        <strain evidence="1">WB7_6_001</strain>
    </source>
</reference>
<dbReference type="AlphaFoldDB" id="A0A964XRY6"/>